<protein>
    <submittedName>
        <fullName evidence="1">Uncharacterized protein</fullName>
    </submittedName>
</protein>
<organism evidence="1 2">
    <name type="scientific">Portunus trituberculatus</name>
    <name type="common">Swimming crab</name>
    <name type="synonym">Neptunus trituberculatus</name>
    <dbReference type="NCBI Taxonomy" id="210409"/>
    <lineage>
        <taxon>Eukaryota</taxon>
        <taxon>Metazoa</taxon>
        <taxon>Ecdysozoa</taxon>
        <taxon>Arthropoda</taxon>
        <taxon>Crustacea</taxon>
        <taxon>Multicrustacea</taxon>
        <taxon>Malacostraca</taxon>
        <taxon>Eumalacostraca</taxon>
        <taxon>Eucarida</taxon>
        <taxon>Decapoda</taxon>
        <taxon>Pleocyemata</taxon>
        <taxon>Brachyura</taxon>
        <taxon>Eubrachyura</taxon>
        <taxon>Portunoidea</taxon>
        <taxon>Portunidae</taxon>
        <taxon>Portuninae</taxon>
        <taxon>Portunus</taxon>
    </lineage>
</organism>
<keyword evidence="2" id="KW-1185">Reference proteome</keyword>
<accession>A0A5B7JZY1</accession>
<dbReference type="AlphaFoldDB" id="A0A5B7JZY1"/>
<evidence type="ECO:0000313" key="2">
    <source>
        <dbReference type="Proteomes" id="UP000324222"/>
    </source>
</evidence>
<proteinExistence type="predicted"/>
<name>A0A5B7JZY1_PORTR</name>
<dbReference type="EMBL" id="VSRR010128227">
    <property type="protein sequence ID" value="MPD01703.1"/>
    <property type="molecule type" value="Genomic_DNA"/>
</dbReference>
<reference evidence="1 2" key="1">
    <citation type="submission" date="2019-05" db="EMBL/GenBank/DDBJ databases">
        <title>Another draft genome of Portunus trituberculatus and its Hox gene families provides insights of decapod evolution.</title>
        <authorList>
            <person name="Jeong J.-H."/>
            <person name="Song I."/>
            <person name="Kim S."/>
            <person name="Choi T."/>
            <person name="Kim D."/>
            <person name="Ryu S."/>
            <person name="Kim W."/>
        </authorList>
    </citation>
    <scope>NUCLEOTIDE SEQUENCE [LARGE SCALE GENOMIC DNA]</scope>
    <source>
        <tissue evidence="1">Muscle</tissue>
    </source>
</reference>
<dbReference type="Proteomes" id="UP000324222">
    <property type="component" value="Unassembled WGS sequence"/>
</dbReference>
<gene>
    <name evidence="1" type="ORF">E2C01_097243</name>
</gene>
<sequence length="58" mass="6584">MRGRRKPCAARLQEEGRHAVSKISRTVSMKIAIKDRKRCNISAVRKKLKTDSQSEEGS</sequence>
<comment type="caution">
    <text evidence="1">The sequence shown here is derived from an EMBL/GenBank/DDBJ whole genome shotgun (WGS) entry which is preliminary data.</text>
</comment>
<evidence type="ECO:0000313" key="1">
    <source>
        <dbReference type="EMBL" id="MPD01703.1"/>
    </source>
</evidence>